<dbReference type="CDD" id="cd01169">
    <property type="entry name" value="HMPP_kinase"/>
    <property type="match status" value="1"/>
</dbReference>
<dbReference type="PANTHER" id="PTHR20858">
    <property type="entry name" value="PHOSPHOMETHYLPYRIMIDINE KINASE"/>
    <property type="match status" value="1"/>
</dbReference>
<evidence type="ECO:0000313" key="5">
    <source>
        <dbReference type="Proteomes" id="UP000028481"/>
    </source>
</evidence>
<dbReference type="KEGG" id="tcm:HL41_04090"/>
<dbReference type="Proteomes" id="UP000028481">
    <property type="component" value="Chromosome"/>
</dbReference>
<comment type="pathway">
    <text evidence="1">Cofactor biosynthesis; thiamine diphosphate biosynthesis.</text>
</comment>
<dbReference type="OrthoDB" id="9810880at2"/>
<dbReference type="PaxDb" id="289377-HL41_04090"/>
<dbReference type="PANTHER" id="PTHR20858:SF17">
    <property type="entry name" value="HYDROXYMETHYLPYRIMIDINE_PHOSPHOMETHYLPYRIMIDINE KINASE THI20-RELATED"/>
    <property type="match status" value="1"/>
</dbReference>
<dbReference type="InterPro" id="IPR013749">
    <property type="entry name" value="PM/HMP-P_kinase-1"/>
</dbReference>
<organism evidence="4 5">
    <name type="scientific">Thermodesulfobacterium commune DSM 2178</name>
    <dbReference type="NCBI Taxonomy" id="289377"/>
    <lineage>
        <taxon>Bacteria</taxon>
        <taxon>Pseudomonadati</taxon>
        <taxon>Thermodesulfobacteriota</taxon>
        <taxon>Thermodesulfobacteria</taxon>
        <taxon>Thermodesulfobacteriales</taxon>
        <taxon>Thermodesulfobacteriaceae</taxon>
        <taxon>Thermodesulfobacterium</taxon>
    </lineage>
</organism>
<reference evidence="4 5" key="1">
    <citation type="journal article" date="2015" name="Genome Announc.">
        <title>Genome Sequence of a Sulfate-Reducing Thermophilic Bacterium, Thermodesulfobacterium commune DSM 2178T (Phylum Thermodesulfobacteria).</title>
        <authorList>
            <person name="Bhatnagar S."/>
            <person name="Badger J.H."/>
            <person name="Madupu R."/>
            <person name="Khouri H.M."/>
            <person name="O'Connor E.M."/>
            <person name="Robb F.T."/>
            <person name="Ward N.L."/>
            <person name="Eisen J.A."/>
        </authorList>
    </citation>
    <scope>NUCLEOTIDE SEQUENCE [LARGE SCALE GENOMIC DNA]</scope>
    <source>
        <strain evidence="4 5">DSM 2178</strain>
    </source>
</reference>
<dbReference type="EMBL" id="CP008796">
    <property type="protein sequence ID" value="AIH04014.1"/>
    <property type="molecule type" value="Genomic_DNA"/>
</dbReference>
<evidence type="ECO:0000313" key="4">
    <source>
        <dbReference type="EMBL" id="AIH04014.1"/>
    </source>
</evidence>
<accession>A0A075WRS7</accession>
<sequence>MYVLSLAGLDPSGGAGVLVDVKVFSLLGLKGGGIPTALTLQNTSVFKGWVPIDLDYFKEALQMVFSDLPVTGVKIGMVGACEVLEILVFYLRKYRQQLLAVVYDPVLKATLNHPLFSSEEFLDLVKRELLPLLDFITPNLYEASLLTGKEIKTEEDLEKTAKTLLEYGCKQVVITGYQKKNKIYDYFFSKEEKIPLGKKRLSLEFHGTGCAFSSSLLSFLVKGFPPFSAFKKAKNWLYLYLKKASVQPLGGKICLFL</sequence>
<evidence type="ECO:0000259" key="3">
    <source>
        <dbReference type="Pfam" id="PF08543"/>
    </source>
</evidence>
<dbReference type="RefSeq" id="WP_022854890.1">
    <property type="nucleotide sequence ID" value="NZ_CP008796.1"/>
</dbReference>
<dbReference type="SUPFAM" id="SSF53613">
    <property type="entry name" value="Ribokinase-like"/>
    <property type="match status" value="1"/>
</dbReference>
<keyword evidence="5" id="KW-1185">Reference proteome</keyword>
<dbReference type="GO" id="GO:0008902">
    <property type="term" value="F:hydroxymethylpyrimidine kinase activity"/>
    <property type="evidence" value="ECO:0007669"/>
    <property type="project" value="UniProtKB-EC"/>
</dbReference>
<proteinExistence type="predicted"/>
<dbReference type="InterPro" id="IPR029056">
    <property type="entry name" value="Ribokinase-like"/>
</dbReference>
<dbReference type="eggNOG" id="COG0351">
    <property type="taxonomic scope" value="Bacteria"/>
</dbReference>
<dbReference type="GO" id="GO:0005829">
    <property type="term" value="C:cytosol"/>
    <property type="evidence" value="ECO:0007669"/>
    <property type="project" value="TreeGrafter"/>
</dbReference>
<dbReference type="STRING" id="289377.HL41_04090"/>
<dbReference type="AlphaFoldDB" id="A0A075WRS7"/>
<dbReference type="HOGENOM" id="CLU_020520_0_0_0"/>
<name>A0A075WRS7_9BACT</name>
<evidence type="ECO:0000256" key="1">
    <source>
        <dbReference type="ARBA" id="ARBA00004948"/>
    </source>
</evidence>
<feature type="domain" description="Pyridoxamine kinase/Phosphomethylpyrimidine kinase" evidence="3">
    <location>
        <begin position="10"/>
        <end position="243"/>
    </location>
</feature>
<gene>
    <name evidence="4" type="ORF">HL41_04090</name>
</gene>
<dbReference type="Gene3D" id="3.40.1190.20">
    <property type="match status" value="1"/>
</dbReference>
<dbReference type="GO" id="GO:0009228">
    <property type="term" value="P:thiamine biosynthetic process"/>
    <property type="evidence" value="ECO:0007669"/>
    <property type="project" value="InterPro"/>
</dbReference>
<protein>
    <recommendedName>
        <fullName evidence="2">hydroxymethylpyrimidine kinase</fullName>
        <ecNumber evidence="2">2.7.1.49</ecNumber>
    </recommendedName>
</protein>
<dbReference type="GO" id="GO:0008972">
    <property type="term" value="F:phosphomethylpyrimidine kinase activity"/>
    <property type="evidence" value="ECO:0007669"/>
    <property type="project" value="InterPro"/>
</dbReference>
<dbReference type="Pfam" id="PF08543">
    <property type="entry name" value="Phos_pyr_kin"/>
    <property type="match status" value="1"/>
</dbReference>
<evidence type="ECO:0000256" key="2">
    <source>
        <dbReference type="ARBA" id="ARBA00012135"/>
    </source>
</evidence>
<dbReference type="InterPro" id="IPR004399">
    <property type="entry name" value="HMP/HMP-P_kinase_dom"/>
</dbReference>
<dbReference type="EC" id="2.7.1.49" evidence="2"/>